<feature type="domain" description="F-box" evidence="1">
    <location>
        <begin position="1"/>
        <end position="50"/>
    </location>
</feature>
<dbReference type="EMBL" id="OUUZ01000011">
    <property type="protein sequence ID" value="SPQ23796.1"/>
    <property type="molecule type" value="Genomic_DNA"/>
</dbReference>
<accession>A0A3S4F0F5</accession>
<organism evidence="2 3">
    <name type="scientific">Thermothielavioides terrestris</name>
    <dbReference type="NCBI Taxonomy" id="2587410"/>
    <lineage>
        <taxon>Eukaryota</taxon>
        <taxon>Fungi</taxon>
        <taxon>Dikarya</taxon>
        <taxon>Ascomycota</taxon>
        <taxon>Pezizomycotina</taxon>
        <taxon>Sordariomycetes</taxon>
        <taxon>Sordariomycetidae</taxon>
        <taxon>Sordariales</taxon>
        <taxon>Chaetomiaceae</taxon>
        <taxon>Thermothielavioides</taxon>
    </lineage>
</organism>
<dbReference type="InterPro" id="IPR001810">
    <property type="entry name" value="F-box_dom"/>
</dbReference>
<name>A0A3S4F0F5_9PEZI</name>
<proteinExistence type="predicted"/>
<protein>
    <submittedName>
        <fullName evidence="2">D3cc7e56-6fcf-4225-8a6f-3f8da8d24c65</fullName>
    </submittedName>
</protein>
<gene>
    <name evidence="2" type="ORF">TT172_LOCUS6215</name>
</gene>
<dbReference type="Proteomes" id="UP000289323">
    <property type="component" value="Unassembled WGS sequence"/>
</dbReference>
<sequence length="357" mass="40464">MPLEDLPTELIVRVLSSASSLADLKALAGASRRLYAVFQREKAALIYQALAAELGPVLADALGLGPILAFDASSDAANLAPLREAVARYGEYLEGTSHTPPPRRASLDDVLGLVCWYRFVADMADTYVAYTLRIAERAVRLVAAPEPSRAVQLAAAPPSRAERLRALRAFYRRLMLEHVWHVRNNWVRRPLLAPRIVKLDQIIRRLITLWAPWELQQVVCAYLYTGGQRSAVLHPLVWLDTISRDSEEEVARFRNRLRLESLSAVDEGPYALRRVPAQLRFDGDHVATVPFAWVDAFDGEYLYDFFAYRNMIQRRGKRAESLWCLFGFVMWDAPRVAALKETPLLSVCETGWARWPY</sequence>
<evidence type="ECO:0000259" key="1">
    <source>
        <dbReference type="PROSITE" id="PS50181"/>
    </source>
</evidence>
<evidence type="ECO:0000313" key="3">
    <source>
        <dbReference type="Proteomes" id="UP000289323"/>
    </source>
</evidence>
<reference evidence="2 3" key="1">
    <citation type="submission" date="2018-04" db="EMBL/GenBank/DDBJ databases">
        <authorList>
            <person name="Huttner S."/>
            <person name="Dainat J."/>
        </authorList>
    </citation>
    <scope>NUCLEOTIDE SEQUENCE [LARGE SCALE GENOMIC DNA]</scope>
</reference>
<dbReference type="AlphaFoldDB" id="A0A3S4F0F5"/>
<dbReference type="PROSITE" id="PS50181">
    <property type="entry name" value="FBOX"/>
    <property type="match status" value="1"/>
</dbReference>
<evidence type="ECO:0000313" key="2">
    <source>
        <dbReference type="EMBL" id="SPQ23796.1"/>
    </source>
</evidence>